<gene>
    <name evidence="1" type="ORF">WN944_012125</name>
</gene>
<evidence type="ECO:0000313" key="2">
    <source>
        <dbReference type="Proteomes" id="UP001428341"/>
    </source>
</evidence>
<protein>
    <submittedName>
        <fullName evidence="1">Uncharacterized protein</fullName>
    </submittedName>
</protein>
<dbReference type="Proteomes" id="UP001428341">
    <property type="component" value="Unassembled WGS sequence"/>
</dbReference>
<dbReference type="AlphaFoldDB" id="A0AAP0R1Y8"/>
<sequence length="52" mass="5709">MATAIQLDFAKSADNVDVFTALGRLKIVITTVSKLKLSQWILDLLARPLLVP</sequence>
<reference evidence="1 2" key="1">
    <citation type="submission" date="2024-05" db="EMBL/GenBank/DDBJ databases">
        <title>Haplotype-resolved chromosome-level genome assembly of Huyou (Citrus changshanensis).</title>
        <authorList>
            <person name="Miao C."/>
            <person name="Chen W."/>
            <person name="Wu Y."/>
            <person name="Wang L."/>
            <person name="Zhao S."/>
            <person name="Grierson D."/>
            <person name="Xu C."/>
            <person name="Chen K."/>
        </authorList>
    </citation>
    <scope>NUCLEOTIDE SEQUENCE [LARGE SCALE GENOMIC DNA]</scope>
    <source>
        <strain evidence="1">01-14</strain>
        <tissue evidence="1">Leaf</tissue>
    </source>
</reference>
<organism evidence="1 2">
    <name type="scientific">Citrus x changshan-huyou</name>
    <dbReference type="NCBI Taxonomy" id="2935761"/>
    <lineage>
        <taxon>Eukaryota</taxon>
        <taxon>Viridiplantae</taxon>
        <taxon>Streptophyta</taxon>
        <taxon>Embryophyta</taxon>
        <taxon>Tracheophyta</taxon>
        <taxon>Spermatophyta</taxon>
        <taxon>Magnoliopsida</taxon>
        <taxon>eudicotyledons</taxon>
        <taxon>Gunneridae</taxon>
        <taxon>Pentapetalae</taxon>
        <taxon>rosids</taxon>
        <taxon>malvids</taxon>
        <taxon>Sapindales</taxon>
        <taxon>Rutaceae</taxon>
        <taxon>Aurantioideae</taxon>
        <taxon>Citrus</taxon>
    </lineage>
</organism>
<comment type="caution">
    <text evidence="1">The sequence shown here is derived from an EMBL/GenBank/DDBJ whole genome shotgun (WGS) entry which is preliminary data.</text>
</comment>
<accession>A0AAP0R1Y8</accession>
<dbReference type="EMBL" id="JBCGBO010000002">
    <property type="protein sequence ID" value="KAK9223679.1"/>
    <property type="molecule type" value="Genomic_DNA"/>
</dbReference>
<evidence type="ECO:0000313" key="1">
    <source>
        <dbReference type="EMBL" id="KAK9223679.1"/>
    </source>
</evidence>
<proteinExistence type="predicted"/>
<keyword evidence="2" id="KW-1185">Reference proteome</keyword>
<name>A0AAP0R1Y8_9ROSI</name>